<dbReference type="VEuPathDB" id="FungiDB:FOIG_09598"/>
<name>A0A420Q8W0_FUSOX</name>
<gene>
    <name evidence="1" type="ORF">BFJ68_g12354</name>
</gene>
<dbReference type="Proteomes" id="UP000285860">
    <property type="component" value="Unassembled WGS sequence"/>
</dbReference>
<sequence>MIPALIIAITTINNLRPSPVASFLFHYGPHIRIALAACVTVSSASDNFYSPSTDASGSSRSLPLIDSEPPEFSLLPFLLITQHSTLRSTRSTATLLSISIYFTLLTRATYFSTHPLYYQLIAIMCSIAYTTIYCRRCGKYLGNNEETRMCAGARLRGQGYHRRLESKNETYHSNWTNCPACEHEYEVYVYSRRVGIPYPRPEPPFN</sequence>
<comment type="caution">
    <text evidence="1">The sequence shown here is derived from an EMBL/GenBank/DDBJ whole genome shotgun (WGS) entry which is preliminary data.</text>
</comment>
<reference evidence="1 2" key="1">
    <citation type="journal article" date="2018" name="Sci. Rep.">
        <title>Characterisation of pathogen-specific regions and novel effector candidates in Fusarium oxysporum f. sp. cepae.</title>
        <authorList>
            <person name="Armitage A.D."/>
            <person name="Taylor A."/>
            <person name="Sobczyk M.K."/>
            <person name="Baxter L."/>
            <person name="Greenfield B.P."/>
            <person name="Bates H.J."/>
            <person name="Wilson F."/>
            <person name="Jackson A.C."/>
            <person name="Ott S."/>
            <person name="Harrison R.J."/>
            <person name="Clarkson J.P."/>
        </authorList>
    </citation>
    <scope>NUCLEOTIDE SEQUENCE [LARGE SCALE GENOMIC DNA]</scope>
    <source>
        <strain evidence="1 2">Fo_A28</strain>
    </source>
</reference>
<organism evidence="1 2">
    <name type="scientific">Fusarium oxysporum</name>
    <name type="common">Fusarium vascular wilt</name>
    <dbReference type="NCBI Taxonomy" id="5507"/>
    <lineage>
        <taxon>Eukaryota</taxon>
        <taxon>Fungi</taxon>
        <taxon>Dikarya</taxon>
        <taxon>Ascomycota</taxon>
        <taxon>Pezizomycotina</taxon>
        <taxon>Sordariomycetes</taxon>
        <taxon>Hypocreomycetidae</taxon>
        <taxon>Hypocreales</taxon>
        <taxon>Nectriaceae</taxon>
        <taxon>Fusarium</taxon>
        <taxon>Fusarium oxysporum species complex</taxon>
    </lineage>
</organism>
<protein>
    <submittedName>
        <fullName evidence="1">Uncharacterized protein</fullName>
    </submittedName>
</protein>
<dbReference type="VEuPathDB" id="FungiDB:FOC1_h10016706"/>
<proteinExistence type="predicted"/>
<evidence type="ECO:0000313" key="2">
    <source>
        <dbReference type="Proteomes" id="UP000285860"/>
    </source>
</evidence>
<evidence type="ECO:0000313" key="1">
    <source>
        <dbReference type="EMBL" id="RKL01265.1"/>
    </source>
</evidence>
<accession>A0A420Q8W0</accession>
<dbReference type="AlphaFoldDB" id="A0A420Q8W0"/>
<dbReference type="EMBL" id="MRCY01000080">
    <property type="protein sequence ID" value="RKL01265.1"/>
    <property type="molecule type" value="Genomic_DNA"/>
</dbReference>